<dbReference type="AlphaFoldDB" id="A0A4C1ZEI6"/>
<proteinExistence type="predicted"/>
<comment type="caution">
    <text evidence="1">The sequence shown here is derived from an EMBL/GenBank/DDBJ whole genome shotgun (WGS) entry which is preliminary data.</text>
</comment>
<sequence>MAGIRDAGFETLKHPIYSPDLSLTDFQIFPSLKKYLKGQRFEDDEEVVAAVQEFLVKRSGPLGSAQYVPADCHYFRYARLLFIIKYNALNFAVVKLVTKALQWSKISGGATPLVDVGDIRREAVGGRRRLAPPLSKIGTRERMVGERYTCALHHSQAIQR</sequence>
<accession>A0A4C1ZEI6</accession>
<dbReference type="OrthoDB" id="8190546at2759"/>
<dbReference type="PANTHER" id="PTHR46060:SF1">
    <property type="entry name" value="MARINER MOS1 TRANSPOSASE-LIKE PROTEIN"/>
    <property type="match status" value="1"/>
</dbReference>
<dbReference type="GO" id="GO:0008168">
    <property type="term" value="F:methyltransferase activity"/>
    <property type="evidence" value="ECO:0007669"/>
    <property type="project" value="UniProtKB-KW"/>
</dbReference>
<protein>
    <submittedName>
        <fullName evidence="1">Histone-lysine N-methyltransferase SETMAR</fullName>
    </submittedName>
</protein>
<evidence type="ECO:0000313" key="1">
    <source>
        <dbReference type="EMBL" id="GBP85349.1"/>
    </source>
</evidence>
<dbReference type="GO" id="GO:0032259">
    <property type="term" value="P:methylation"/>
    <property type="evidence" value="ECO:0007669"/>
    <property type="project" value="UniProtKB-KW"/>
</dbReference>
<dbReference type="Gene3D" id="3.30.420.10">
    <property type="entry name" value="Ribonuclease H-like superfamily/Ribonuclease H"/>
    <property type="match status" value="1"/>
</dbReference>
<gene>
    <name evidence="1" type="primary">SETMAR</name>
    <name evidence="1" type="ORF">EVAR_78832_1</name>
</gene>
<reference evidence="1 2" key="1">
    <citation type="journal article" date="2019" name="Commun. Biol.">
        <title>The bagworm genome reveals a unique fibroin gene that provides high tensile strength.</title>
        <authorList>
            <person name="Kono N."/>
            <person name="Nakamura H."/>
            <person name="Ohtoshi R."/>
            <person name="Tomita M."/>
            <person name="Numata K."/>
            <person name="Arakawa K."/>
        </authorList>
    </citation>
    <scope>NUCLEOTIDE SEQUENCE [LARGE SCALE GENOMIC DNA]</scope>
</reference>
<dbReference type="InterPro" id="IPR052709">
    <property type="entry name" value="Transposase-MT_Hybrid"/>
</dbReference>
<dbReference type="EMBL" id="BGZK01001731">
    <property type="protein sequence ID" value="GBP85349.1"/>
    <property type="molecule type" value="Genomic_DNA"/>
</dbReference>
<evidence type="ECO:0000313" key="2">
    <source>
        <dbReference type="Proteomes" id="UP000299102"/>
    </source>
</evidence>
<keyword evidence="1" id="KW-0489">Methyltransferase</keyword>
<name>A0A4C1ZEI6_EUMVA</name>
<dbReference type="Proteomes" id="UP000299102">
    <property type="component" value="Unassembled WGS sequence"/>
</dbReference>
<dbReference type="STRING" id="151549.A0A4C1ZEI6"/>
<dbReference type="InterPro" id="IPR036397">
    <property type="entry name" value="RNaseH_sf"/>
</dbReference>
<keyword evidence="2" id="KW-1185">Reference proteome</keyword>
<organism evidence="1 2">
    <name type="scientific">Eumeta variegata</name>
    <name type="common">Bagworm moth</name>
    <name type="synonym">Eumeta japonica</name>
    <dbReference type="NCBI Taxonomy" id="151549"/>
    <lineage>
        <taxon>Eukaryota</taxon>
        <taxon>Metazoa</taxon>
        <taxon>Ecdysozoa</taxon>
        <taxon>Arthropoda</taxon>
        <taxon>Hexapoda</taxon>
        <taxon>Insecta</taxon>
        <taxon>Pterygota</taxon>
        <taxon>Neoptera</taxon>
        <taxon>Endopterygota</taxon>
        <taxon>Lepidoptera</taxon>
        <taxon>Glossata</taxon>
        <taxon>Ditrysia</taxon>
        <taxon>Tineoidea</taxon>
        <taxon>Psychidae</taxon>
        <taxon>Oiketicinae</taxon>
        <taxon>Eumeta</taxon>
    </lineage>
</organism>
<keyword evidence="1" id="KW-0808">Transferase</keyword>
<dbReference type="GO" id="GO:0003676">
    <property type="term" value="F:nucleic acid binding"/>
    <property type="evidence" value="ECO:0007669"/>
    <property type="project" value="InterPro"/>
</dbReference>
<dbReference type="PANTHER" id="PTHR46060">
    <property type="entry name" value="MARINER MOS1 TRANSPOSASE-LIKE PROTEIN"/>
    <property type="match status" value="1"/>
</dbReference>